<feature type="compositionally biased region" description="Basic and acidic residues" evidence="1">
    <location>
        <begin position="179"/>
        <end position="191"/>
    </location>
</feature>
<evidence type="ECO:0000313" key="3">
    <source>
        <dbReference type="EMBL" id="MDQ1032153.1"/>
    </source>
</evidence>
<dbReference type="RefSeq" id="WP_307528748.1">
    <property type="nucleotide sequence ID" value="NZ_JAUSZI010000002.1"/>
</dbReference>
<dbReference type="EMBL" id="JAUSZI010000002">
    <property type="protein sequence ID" value="MDQ1032153.1"/>
    <property type="molecule type" value="Genomic_DNA"/>
</dbReference>
<reference evidence="3 4" key="1">
    <citation type="submission" date="2023-07" db="EMBL/GenBank/DDBJ databases">
        <title>Comparative genomics of wheat-associated soil bacteria to identify genetic determinants of phenazine resistance.</title>
        <authorList>
            <person name="Mouncey N."/>
        </authorList>
    </citation>
    <scope>NUCLEOTIDE SEQUENCE [LARGE SCALE GENOMIC DNA]</scope>
    <source>
        <strain evidence="3 4">V2I4</strain>
    </source>
</reference>
<proteinExistence type="predicted"/>
<comment type="caution">
    <text evidence="3">The sequence shown here is derived from an EMBL/GenBank/DDBJ whole genome shotgun (WGS) entry which is preliminary data.</text>
</comment>
<gene>
    <name evidence="3" type="ORF">QF035_009735</name>
</gene>
<organism evidence="3 4">
    <name type="scientific">Streptomyces umbrinus</name>
    <dbReference type="NCBI Taxonomy" id="67370"/>
    <lineage>
        <taxon>Bacteria</taxon>
        <taxon>Bacillati</taxon>
        <taxon>Actinomycetota</taxon>
        <taxon>Actinomycetes</taxon>
        <taxon>Kitasatosporales</taxon>
        <taxon>Streptomycetaceae</taxon>
        <taxon>Streptomyces</taxon>
        <taxon>Streptomyces phaeochromogenes group</taxon>
    </lineage>
</organism>
<evidence type="ECO:0000256" key="1">
    <source>
        <dbReference type="SAM" id="MobiDB-lite"/>
    </source>
</evidence>
<keyword evidence="2" id="KW-0472">Membrane</keyword>
<evidence type="ECO:0008006" key="5">
    <source>
        <dbReference type="Google" id="ProtNLM"/>
    </source>
</evidence>
<keyword evidence="4" id="KW-1185">Reference proteome</keyword>
<keyword evidence="2" id="KW-0812">Transmembrane</keyword>
<dbReference type="Proteomes" id="UP001230328">
    <property type="component" value="Unassembled WGS sequence"/>
</dbReference>
<feature type="region of interest" description="Disordered" evidence="1">
    <location>
        <begin position="173"/>
        <end position="207"/>
    </location>
</feature>
<protein>
    <recommendedName>
        <fullName evidence="5">Secreted protein</fullName>
    </recommendedName>
</protein>
<sequence>MFTVVIIAMIVIGLATLLYLGRGRARGNGGRGLKRHFGPEYDRALARHDGDVRAAERELDERVRQHGSLRELSLSPEAREHYVTDWAAVQEQFVESPQKAVSEADALLARLAMDRGFPDSEQFEEQVAALSVHHAYFVQGYRSMHRAARDQSGTEEMREAMVEARGLFEALVTEQSANPDRRRPSAPDDQGRAPWPLTGRHAKGRNT</sequence>
<keyword evidence="2" id="KW-1133">Transmembrane helix</keyword>
<name>A0ABU0T8Y2_9ACTN</name>
<evidence type="ECO:0000256" key="2">
    <source>
        <dbReference type="SAM" id="Phobius"/>
    </source>
</evidence>
<accession>A0ABU0T8Y2</accession>
<evidence type="ECO:0000313" key="4">
    <source>
        <dbReference type="Proteomes" id="UP001230328"/>
    </source>
</evidence>
<feature type="transmembrane region" description="Helical" evidence="2">
    <location>
        <begin position="6"/>
        <end position="25"/>
    </location>
</feature>